<evidence type="ECO:0000256" key="4">
    <source>
        <dbReference type="SAM" id="MobiDB-lite"/>
    </source>
</evidence>
<dbReference type="Pfam" id="PF05470">
    <property type="entry name" value="eIF-3c_N"/>
    <property type="match status" value="2"/>
</dbReference>
<feature type="compositionally biased region" description="Basic residues" evidence="4">
    <location>
        <begin position="497"/>
        <end position="507"/>
    </location>
</feature>
<feature type="region of interest" description="Disordered" evidence="4">
    <location>
        <begin position="1"/>
        <end position="79"/>
    </location>
</feature>
<feature type="region of interest" description="Disordered" evidence="4">
    <location>
        <begin position="859"/>
        <end position="880"/>
    </location>
</feature>
<dbReference type="SMART" id="SM00088">
    <property type="entry name" value="PINT"/>
    <property type="match status" value="1"/>
</dbReference>
<dbReference type="InterPro" id="IPR036390">
    <property type="entry name" value="WH_DNA-bd_sf"/>
</dbReference>
<dbReference type="GO" id="GO:0005852">
    <property type="term" value="C:eukaryotic translation initiation factor 3 complex"/>
    <property type="evidence" value="ECO:0007669"/>
    <property type="project" value="InterPro"/>
</dbReference>
<evidence type="ECO:0000313" key="7">
    <source>
        <dbReference type="Proteomes" id="UP001255856"/>
    </source>
</evidence>
<dbReference type="Proteomes" id="UP001255856">
    <property type="component" value="Unassembled WGS sequence"/>
</dbReference>
<keyword evidence="7" id="KW-1185">Reference proteome</keyword>
<evidence type="ECO:0000256" key="2">
    <source>
        <dbReference type="ARBA" id="ARBA00022540"/>
    </source>
</evidence>
<feature type="region of interest" description="Disordered" evidence="4">
    <location>
        <begin position="187"/>
        <end position="225"/>
    </location>
</feature>
<evidence type="ECO:0000313" key="6">
    <source>
        <dbReference type="EMBL" id="KAK2079971.1"/>
    </source>
</evidence>
<dbReference type="EMBL" id="JASFZW010000002">
    <property type="protein sequence ID" value="KAK2079971.1"/>
    <property type="molecule type" value="Genomic_DNA"/>
</dbReference>
<feature type="compositionally biased region" description="Acidic residues" evidence="4">
    <location>
        <begin position="11"/>
        <end position="35"/>
    </location>
</feature>
<dbReference type="PANTHER" id="PTHR13937:SF0">
    <property type="entry name" value="EUKARYOTIC TRANSLATION INITIATION FACTOR 3 SUBUNIT C-RELATED"/>
    <property type="match status" value="1"/>
</dbReference>
<proteinExistence type="predicted"/>
<keyword evidence="2" id="KW-0396">Initiation factor</keyword>
<evidence type="ECO:0000256" key="1">
    <source>
        <dbReference type="ARBA" id="ARBA00022490"/>
    </source>
</evidence>
<reference evidence="6" key="1">
    <citation type="submission" date="2021-01" db="EMBL/GenBank/DDBJ databases">
        <authorList>
            <person name="Eckstrom K.M.E."/>
        </authorList>
    </citation>
    <scope>NUCLEOTIDE SEQUENCE</scope>
    <source>
        <strain evidence="6">UVCC 0001</strain>
    </source>
</reference>
<keyword evidence="3" id="KW-0648">Protein biosynthesis</keyword>
<organism evidence="6 7">
    <name type="scientific">Prototheca wickerhamii</name>
    <dbReference type="NCBI Taxonomy" id="3111"/>
    <lineage>
        <taxon>Eukaryota</taxon>
        <taxon>Viridiplantae</taxon>
        <taxon>Chlorophyta</taxon>
        <taxon>core chlorophytes</taxon>
        <taxon>Trebouxiophyceae</taxon>
        <taxon>Chlorellales</taxon>
        <taxon>Chlorellaceae</taxon>
        <taxon>Prototheca</taxon>
    </lineage>
</organism>
<feature type="region of interest" description="Disordered" evidence="4">
    <location>
        <begin position="454"/>
        <end position="509"/>
    </location>
</feature>
<dbReference type="GO" id="GO:0003743">
    <property type="term" value="F:translation initiation factor activity"/>
    <property type="evidence" value="ECO:0007669"/>
    <property type="project" value="UniProtKB-KW"/>
</dbReference>
<feature type="compositionally biased region" description="Basic and acidic residues" evidence="4">
    <location>
        <begin position="457"/>
        <end position="474"/>
    </location>
</feature>
<accession>A0AAD9IK68</accession>
<dbReference type="GO" id="GO:0003723">
    <property type="term" value="F:RNA binding"/>
    <property type="evidence" value="ECO:0007669"/>
    <property type="project" value="InterPro"/>
</dbReference>
<sequence length="880" mass="96356">MASKFWGRSDSEDEVTSEEETSSSEEETSSSEEETSSGSESESSDYDSDKPKKGGASRFLMDSSDSDSTEEERRVLKSAKSKAIEQLGVVCQELRNKMHINDWQSIQALFDKLNKQLERTQKATGALGVPRTYVRLLTELEDFLAKTLAEKPKLSPTNNRALMRMKQTVRKHNAQYAEQIAAFRANPVSEESSSSASEAEASASEASGTEEAGAGSGADSEGGKFRNVRTGLITHEVVARKLQEISAARGKSSRADRQEQVEMLEHLARVARGAAQRLEVLVATLVLIFDMNRPTHTPMTRANWARSAGLLFEILDTLEAHPELSLVDAPVEEDEVRTDEDRAAFTGGAAGVAAVRTREPEPGEPVQVWGNLAVFLERLDDEWTGSLKSLDPHAHQYMTRLRDEVVLLALGARIAPRVADARLALATVSLRRLDHVYYKTDAVYEAMRRYAAQQAERAGREGGDEPSEPARDDASSDSGSDESDGSSGSEGGAARARAPRRAGRGKRSQAAIPLPAGFALPADQRALVDELVRTVYRHGNDVQKAQALLDSEQTSQLENRLQVLLNRTTAQLGLAAFRAGLVAEAQACLGELYGTGRVKELLAQGVQGHRFHERSVEQEAVERRRQVPFHLHINLELLESACLISSLLLEVPAMAAARGEHVRVSKPLRRLMDNYDRQTFVGPPENVRDHLMASLRALQRGEWRAAYGAIEKLACWGLVPQREAVLERLRDRYKVEGLRTYLLAYARFYSSLSLAQLRDIFELPERRVHAIVSRVLADESLAGAHDQPSGSVVVKSAEPGRLSALAAAFADHAALLVDLNERALALRTGPGFAGGVYGRGRSSRAMQRDDSNFKQLGSWSFGAGGARRQPVAASQAPGRN</sequence>
<name>A0AAD9IK68_PROWI</name>
<evidence type="ECO:0000256" key="3">
    <source>
        <dbReference type="ARBA" id="ARBA00022917"/>
    </source>
</evidence>
<dbReference type="AlphaFoldDB" id="A0AAD9IK68"/>
<dbReference type="InterPro" id="IPR008905">
    <property type="entry name" value="EIF3C_N_dom"/>
</dbReference>
<dbReference type="InterPro" id="IPR000717">
    <property type="entry name" value="PCI_dom"/>
</dbReference>
<keyword evidence="1" id="KW-0963">Cytoplasm</keyword>
<gene>
    <name evidence="6" type="ORF">QBZ16_002366</name>
</gene>
<dbReference type="SUPFAM" id="SSF46785">
    <property type="entry name" value="Winged helix' DNA-binding domain"/>
    <property type="match status" value="1"/>
</dbReference>
<comment type="caution">
    <text evidence="6">The sequence shown here is derived from an EMBL/GenBank/DDBJ whole genome shotgun (WGS) entry which is preliminary data.</text>
</comment>
<protein>
    <recommendedName>
        <fullName evidence="5">PCI domain-containing protein</fullName>
    </recommendedName>
</protein>
<evidence type="ECO:0000259" key="5">
    <source>
        <dbReference type="PROSITE" id="PS50250"/>
    </source>
</evidence>
<feature type="domain" description="PCI" evidence="5">
    <location>
        <begin position="629"/>
        <end position="799"/>
    </location>
</feature>
<dbReference type="GO" id="GO:0031369">
    <property type="term" value="F:translation initiation factor binding"/>
    <property type="evidence" value="ECO:0007669"/>
    <property type="project" value="InterPro"/>
</dbReference>
<dbReference type="Pfam" id="PF01399">
    <property type="entry name" value="PCI"/>
    <property type="match status" value="1"/>
</dbReference>
<feature type="compositionally biased region" description="Low complexity" evidence="4">
    <location>
        <begin position="189"/>
        <end position="219"/>
    </location>
</feature>
<dbReference type="PANTHER" id="PTHR13937">
    <property type="entry name" value="EUKARYOTIC TRANSLATION INITATION FACTOR 3, SUBUNIT 8 EIF3S8 -RELATED"/>
    <property type="match status" value="1"/>
</dbReference>
<dbReference type="PROSITE" id="PS50250">
    <property type="entry name" value="PCI"/>
    <property type="match status" value="1"/>
</dbReference>
<dbReference type="InterPro" id="IPR027516">
    <property type="entry name" value="EIF3C"/>
</dbReference>